<keyword evidence="4 7" id="KW-0812">Transmembrane</keyword>
<evidence type="ECO:0000313" key="10">
    <source>
        <dbReference type="Proteomes" id="UP001017257"/>
    </source>
</evidence>
<dbReference type="Pfam" id="PF00528">
    <property type="entry name" value="BPD_transp_1"/>
    <property type="match status" value="1"/>
</dbReference>
<proteinExistence type="inferred from homology"/>
<name>A0ABY5RP56_9HYPH</name>
<comment type="subcellular location">
    <subcellularLocation>
        <location evidence="1 7">Cell membrane</location>
        <topology evidence="1 7">Multi-pass membrane protein</topology>
    </subcellularLocation>
</comment>
<comment type="similarity">
    <text evidence="7">Belongs to the binding-protein-dependent transport system permease family.</text>
</comment>
<evidence type="ECO:0000256" key="5">
    <source>
        <dbReference type="ARBA" id="ARBA00022989"/>
    </source>
</evidence>
<evidence type="ECO:0000256" key="4">
    <source>
        <dbReference type="ARBA" id="ARBA00022692"/>
    </source>
</evidence>
<dbReference type="EMBL" id="CP102845">
    <property type="protein sequence ID" value="UVF18141.1"/>
    <property type="molecule type" value="Genomic_DNA"/>
</dbReference>
<keyword evidence="3" id="KW-1003">Cell membrane</keyword>
<evidence type="ECO:0000259" key="8">
    <source>
        <dbReference type="PROSITE" id="PS50928"/>
    </source>
</evidence>
<feature type="transmembrane region" description="Helical" evidence="7">
    <location>
        <begin position="242"/>
        <end position="270"/>
    </location>
</feature>
<dbReference type="Gene3D" id="1.10.3720.10">
    <property type="entry name" value="MetI-like"/>
    <property type="match status" value="1"/>
</dbReference>
<accession>A0ABY5RP56</accession>
<gene>
    <name evidence="9" type="ORF">HPT29_016680</name>
</gene>
<feature type="transmembrane region" description="Helical" evidence="7">
    <location>
        <begin position="133"/>
        <end position="160"/>
    </location>
</feature>
<keyword evidence="2 7" id="KW-0813">Transport</keyword>
<dbReference type="Pfam" id="PF19300">
    <property type="entry name" value="BPD_transp_1_N"/>
    <property type="match status" value="1"/>
</dbReference>
<feature type="transmembrane region" description="Helical" evidence="7">
    <location>
        <begin position="12"/>
        <end position="31"/>
    </location>
</feature>
<evidence type="ECO:0000256" key="7">
    <source>
        <dbReference type="RuleBase" id="RU363032"/>
    </source>
</evidence>
<feature type="transmembrane region" description="Helical" evidence="7">
    <location>
        <begin position="290"/>
        <end position="314"/>
    </location>
</feature>
<dbReference type="InterPro" id="IPR045621">
    <property type="entry name" value="BPD_transp_1_N"/>
</dbReference>
<feature type="transmembrane region" description="Helical" evidence="7">
    <location>
        <begin position="100"/>
        <end position="121"/>
    </location>
</feature>
<protein>
    <submittedName>
        <fullName evidence="9">ABC transporter permease</fullName>
    </submittedName>
</protein>
<feature type="domain" description="ABC transmembrane type-1" evidence="8">
    <location>
        <begin position="94"/>
        <end position="311"/>
    </location>
</feature>
<dbReference type="SUPFAM" id="SSF161098">
    <property type="entry name" value="MetI-like"/>
    <property type="match status" value="1"/>
</dbReference>
<evidence type="ECO:0000256" key="1">
    <source>
        <dbReference type="ARBA" id="ARBA00004651"/>
    </source>
</evidence>
<dbReference type="CDD" id="cd06261">
    <property type="entry name" value="TM_PBP2"/>
    <property type="match status" value="1"/>
</dbReference>
<dbReference type="PROSITE" id="PS50928">
    <property type="entry name" value="ABC_TM1"/>
    <property type="match status" value="1"/>
</dbReference>
<evidence type="ECO:0000313" key="9">
    <source>
        <dbReference type="EMBL" id="UVF18141.1"/>
    </source>
</evidence>
<feature type="transmembrane region" description="Helical" evidence="7">
    <location>
        <begin position="172"/>
        <end position="198"/>
    </location>
</feature>
<dbReference type="Proteomes" id="UP001017257">
    <property type="component" value="Chromosome"/>
</dbReference>
<sequence length="323" mass="35114">MFKVLISRLGQAALVMLVVSAVSFVMFRYVGDPVATMSRENASVEEKAELRRSLGLDQPLVVQYGRFLGRTLSGDLGISYRNQRPVTQLIAERLPATLELVLVATVLSLALGIPLGVLCALRPNGVAARLVQALSLIGISTPTFVTGIVLILVFAVSLGWLPSFGRGQVVDLGWWSTGFLTASGLKSLLLPGITLALYQLTLIMRLVRAEMIDVLSSDYIRFAKARGLPTRYIHFRLALRNALMPVITVTGLQIGSLIAFAIVTETVFQWPGMGLLFIQAVSFVDIPVMAAYLLFVGLLFVLINAVVDILYAVVDPRLRARSA</sequence>
<keyword evidence="10" id="KW-1185">Reference proteome</keyword>
<dbReference type="RefSeq" id="WP_173949259.1">
    <property type="nucleotide sequence ID" value="NZ_CP102845.1"/>
</dbReference>
<evidence type="ECO:0000256" key="2">
    <source>
        <dbReference type="ARBA" id="ARBA00022448"/>
    </source>
</evidence>
<dbReference type="InterPro" id="IPR035906">
    <property type="entry name" value="MetI-like_sf"/>
</dbReference>
<keyword evidence="5 7" id="KW-1133">Transmembrane helix</keyword>
<keyword evidence="6 7" id="KW-0472">Membrane</keyword>
<dbReference type="PANTHER" id="PTHR43163">
    <property type="entry name" value="DIPEPTIDE TRANSPORT SYSTEM PERMEASE PROTEIN DPPB-RELATED"/>
    <property type="match status" value="1"/>
</dbReference>
<dbReference type="PANTHER" id="PTHR43163:SF2">
    <property type="entry name" value="ABC TRANSPORTER PERMEASE PROTEIN"/>
    <property type="match status" value="1"/>
</dbReference>
<evidence type="ECO:0000256" key="3">
    <source>
        <dbReference type="ARBA" id="ARBA00022475"/>
    </source>
</evidence>
<evidence type="ECO:0000256" key="6">
    <source>
        <dbReference type="ARBA" id="ARBA00023136"/>
    </source>
</evidence>
<reference evidence="9" key="1">
    <citation type="submission" date="2022-08" db="EMBL/GenBank/DDBJ databases">
        <title>Microvirga terrae sp. nov., isolated from soil.</title>
        <authorList>
            <person name="Kim K.H."/>
            <person name="Seo Y.L."/>
            <person name="Kim J.M."/>
            <person name="Lee J.K."/>
            <person name="Han D.M."/>
            <person name="Jeon C.O."/>
        </authorList>
    </citation>
    <scope>NUCLEOTIDE SEQUENCE</scope>
    <source>
        <strain evidence="9">R24</strain>
    </source>
</reference>
<organism evidence="9 10">
    <name type="scientific">Microvirga terrae</name>
    <dbReference type="NCBI Taxonomy" id="2740529"/>
    <lineage>
        <taxon>Bacteria</taxon>
        <taxon>Pseudomonadati</taxon>
        <taxon>Pseudomonadota</taxon>
        <taxon>Alphaproteobacteria</taxon>
        <taxon>Hyphomicrobiales</taxon>
        <taxon>Methylobacteriaceae</taxon>
        <taxon>Microvirga</taxon>
    </lineage>
</organism>
<dbReference type="InterPro" id="IPR000515">
    <property type="entry name" value="MetI-like"/>
</dbReference>